<evidence type="ECO:0000256" key="4">
    <source>
        <dbReference type="ARBA" id="ARBA00013047"/>
    </source>
</evidence>
<dbReference type="EC" id="6.3.3.1" evidence="4"/>
<dbReference type="GO" id="GO:0006189">
    <property type="term" value="P:'de novo' IMP biosynthetic process"/>
    <property type="evidence" value="ECO:0007669"/>
    <property type="project" value="UniProtKB-UniPathway"/>
</dbReference>
<feature type="domain" description="PurM-like N-terminal" evidence="15">
    <location>
        <begin position="53"/>
        <end position="166"/>
    </location>
</feature>
<accession>A0A3B1CN12</accession>
<name>A0A3B1CN12_9ZZZZ</name>
<keyword evidence="9" id="KW-0658">Purine biosynthesis</keyword>
<dbReference type="HAMAP" id="MF_00741">
    <property type="entry name" value="AIRS"/>
    <property type="match status" value="1"/>
</dbReference>
<comment type="pathway">
    <text evidence="2">Purine metabolism; IMP biosynthesis via de novo pathway; 5-amino-1-(5-phospho-D-ribosyl)imidazole from N(2)-formyl-N(1)-(5-phospho-D-ribosyl)glycinamide: step 2/2.</text>
</comment>
<dbReference type="SUPFAM" id="SSF55326">
    <property type="entry name" value="PurM N-terminal domain-like"/>
    <property type="match status" value="1"/>
</dbReference>
<feature type="domain" description="PurM-like C-terminal" evidence="16">
    <location>
        <begin position="178"/>
        <end position="350"/>
    </location>
</feature>
<dbReference type="EMBL" id="UOGG01000089">
    <property type="protein sequence ID" value="VAX29692.1"/>
    <property type="molecule type" value="Genomic_DNA"/>
</dbReference>
<dbReference type="Pfam" id="PF00586">
    <property type="entry name" value="AIRS"/>
    <property type="match status" value="1"/>
</dbReference>
<dbReference type="PANTHER" id="PTHR10520">
    <property type="entry name" value="TRIFUNCTIONAL PURINE BIOSYNTHETIC PROTEIN ADENOSINE-3-RELATED"/>
    <property type="match status" value="1"/>
</dbReference>
<evidence type="ECO:0000256" key="7">
    <source>
        <dbReference type="ARBA" id="ARBA00022598"/>
    </source>
</evidence>
<evidence type="ECO:0000313" key="17">
    <source>
        <dbReference type="EMBL" id="VAX29692.1"/>
    </source>
</evidence>
<dbReference type="UniPathway" id="UPA00074">
    <property type="reaction ID" value="UER00129"/>
</dbReference>
<dbReference type="InterPro" id="IPR016188">
    <property type="entry name" value="PurM-like_N"/>
</dbReference>
<keyword evidence="10" id="KW-0067">ATP-binding</keyword>
<protein>
    <recommendedName>
        <fullName evidence="5">Phosphoribosylformylglycinamidine cyclo-ligase</fullName>
        <ecNumber evidence="4">6.3.3.1</ecNumber>
    </recommendedName>
    <alternativeName>
        <fullName evidence="12">AIR synthase</fullName>
    </alternativeName>
    <alternativeName>
        <fullName evidence="13">AIRS</fullName>
    </alternativeName>
    <alternativeName>
        <fullName evidence="11">Phosphoribosyl-aminoimidazole synthetase</fullName>
    </alternativeName>
</protein>
<dbReference type="Pfam" id="PF02769">
    <property type="entry name" value="AIRS_C"/>
    <property type="match status" value="1"/>
</dbReference>
<evidence type="ECO:0000256" key="6">
    <source>
        <dbReference type="ARBA" id="ARBA00022490"/>
    </source>
</evidence>
<evidence type="ECO:0000256" key="2">
    <source>
        <dbReference type="ARBA" id="ARBA00004686"/>
    </source>
</evidence>
<evidence type="ECO:0000256" key="9">
    <source>
        <dbReference type="ARBA" id="ARBA00022755"/>
    </source>
</evidence>
<dbReference type="InterPro" id="IPR036921">
    <property type="entry name" value="PurM-like_N_sf"/>
</dbReference>
<evidence type="ECO:0000256" key="8">
    <source>
        <dbReference type="ARBA" id="ARBA00022741"/>
    </source>
</evidence>
<sequence>MSKPESPETSQYAESGVDSGGAEGALGSLLHHVLPTRKYNERYPLAADIGYFANVIDLGNGWGIAFGTDGVGTKIIVAELMGKYDTIGIDCVAMNVNDIICVGARPVSMVDYIACSTTDKEIFDQLGKGLAEGAWQSGISISGGEISQIKEIIKGIDLIGAAIGHVKIDRINTGKHVKPGDLIIGLASSGVHSNGLTLARKILLGETLEEQKLSVNRFEDKLDRTLGEELLEPTRIYVNPVMDMLEAGIDLKAMVHITSGGFCNLNRVEQDNIRFVIDSLPPIPPVFNLMQDRGEVSDAEMFEVFNMGTGFCVIVEGTQEVEDVNKICQTHNVVSHVIGQVEACHGKEVTLPSKNLVGKGQKFTSTA</sequence>
<gene>
    <name evidence="17" type="ORF">MNBD_NITROSPINAE05-566</name>
</gene>
<dbReference type="GO" id="GO:0004637">
    <property type="term" value="F:phosphoribosylamine-glycine ligase activity"/>
    <property type="evidence" value="ECO:0007669"/>
    <property type="project" value="TreeGrafter"/>
</dbReference>
<comment type="subcellular location">
    <subcellularLocation>
        <location evidence="1">Cytoplasm</location>
    </subcellularLocation>
</comment>
<dbReference type="GO" id="GO:0005829">
    <property type="term" value="C:cytosol"/>
    <property type="evidence" value="ECO:0007669"/>
    <property type="project" value="TreeGrafter"/>
</dbReference>
<dbReference type="Gene3D" id="3.90.650.10">
    <property type="entry name" value="PurM-like C-terminal domain"/>
    <property type="match status" value="1"/>
</dbReference>
<evidence type="ECO:0000256" key="3">
    <source>
        <dbReference type="ARBA" id="ARBA00010280"/>
    </source>
</evidence>
<evidence type="ECO:0000259" key="15">
    <source>
        <dbReference type="Pfam" id="PF00586"/>
    </source>
</evidence>
<keyword evidence="6" id="KW-0963">Cytoplasm</keyword>
<dbReference type="InterPro" id="IPR010918">
    <property type="entry name" value="PurM-like_C_dom"/>
</dbReference>
<dbReference type="CDD" id="cd02196">
    <property type="entry name" value="PurM"/>
    <property type="match status" value="1"/>
</dbReference>
<dbReference type="FunFam" id="3.90.650.10:FF:000011">
    <property type="entry name" value="Phosphoribosylformylglycinamidine cyclo-ligase"/>
    <property type="match status" value="1"/>
</dbReference>
<comment type="catalytic activity">
    <reaction evidence="14">
        <text>2-formamido-N(1)-(5-O-phospho-beta-D-ribosyl)acetamidine + ATP = 5-amino-1-(5-phospho-beta-D-ribosyl)imidazole + ADP + phosphate + H(+)</text>
        <dbReference type="Rhea" id="RHEA:23032"/>
        <dbReference type="ChEBI" id="CHEBI:15378"/>
        <dbReference type="ChEBI" id="CHEBI:30616"/>
        <dbReference type="ChEBI" id="CHEBI:43474"/>
        <dbReference type="ChEBI" id="CHEBI:137981"/>
        <dbReference type="ChEBI" id="CHEBI:147287"/>
        <dbReference type="ChEBI" id="CHEBI:456216"/>
        <dbReference type="EC" id="6.3.3.1"/>
    </reaction>
</comment>
<evidence type="ECO:0000256" key="14">
    <source>
        <dbReference type="ARBA" id="ARBA00049057"/>
    </source>
</evidence>
<evidence type="ECO:0000256" key="1">
    <source>
        <dbReference type="ARBA" id="ARBA00004496"/>
    </source>
</evidence>
<dbReference type="GO" id="GO:0004641">
    <property type="term" value="F:phosphoribosylformylglycinamidine cyclo-ligase activity"/>
    <property type="evidence" value="ECO:0007669"/>
    <property type="project" value="UniProtKB-EC"/>
</dbReference>
<evidence type="ECO:0000256" key="13">
    <source>
        <dbReference type="ARBA" id="ARBA00033093"/>
    </source>
</evidence>
<evidence type="ECO:0000256" key="5">
    <source>
        <dbReference type="ARBA" id="ARBA00020367"/>
    </source>
</evidence>
<dbReference type="NCBIfam" id="TIGR00878">
    <property type="entry name" value="purM"/>
    <property type="match status" value="1"/>
</dbReference>
<keyword evidence="8" id="KW-0547">Nucleotide-binding</keyword>
<evidence type="ECO:0000256" key="12">
    <source>
        <dbReference type="ARBA" id="ARBA00032931"/>
    </source>
</evidence>
<evidence type="ECO:0000259" key="16">
    <source>
        <dbReference type="Pfam" id="PF02769"/>
    </source>
</evidence>
<dbReference type="AlphaFoldDB" id="A0A3B1CN12"/>
<dbReference type="GO" id="GO:0005524">
    <property type="term" value="F:ATP binding"/>
    <property type="evidence" value="ECO:0007669"/>
    <property type="project" value="UniProtKB-KW"/>
</dbReference>
<dbReference type="InterPro" id="IPR036676">
    <property type="entry name" value="PurM-like_C_sf"/>
</dbReference>
<dbReference type="PANTHER" id="PTHR10520:SF12">
    <property type="entry name" value="TRIFUNCTIONAL PURINE BIOSYNTHETIC PROTEIN ADENOSINE-3"/>
    <property type="match status" value="1"/>
</dbReference>
<comment type="similarity">
    <text evidence="3">Belongs to the AIR synthase family.</text>
</comment>
<evidence type="ECO:0000256" key="11">
    <source>
        <dbReference type="ARBA" id="ARBA00031908"/>
    </source>
</evidence>
<keyword evidence="7 17" id="KW-0436">Ligase</keyword>
<dbReference type="SUPFAM" id="SSF56042">
    <property type="entry name" value="PurM C-terminal domain-like"/>
    <property type="match status" value="1"/>
</dbReference>
<reference evidence="17" key="1">
    <citation type="submission" date="2018-06" db="EMBL/GenBank/DDBJ databases">
        <authorList>
            <person name="Zhirakovskaya E."/>
        </authorList>
    </citation>
    <scope>NUCLEOTIDE SEQUENCE</scope>
</reference>
<dbReference type="GO" id="GO:0046084">
    <property type="term" value="P:adenine biosynthetic process"/>
    <property type="evidence" value="ECO:0007669"/>
    <property type="project" value="TreeGrafter"/>
</dbReference>
<dbReference type="InterPro" id="IPR004733">
    <property type="entry name" value="PurM_cligase"/>
</dbReference>
<dbReference type="Gene3D" id="3.30.1330.10">
    <property type="entry name" value="PurM-like, N-terminal domain"/>
    <property type="match status" value="1"/>
</dbReference>
<evidence type="ECO:0000256" key="10">
    <source>
        <dbReference type="ARBA" id="ARBA00022840"/>
    </source>
</evidence>
<organism evidence="17">
    <name type="scientific">hydrothermal vent metagenome</name>
    <dbReference type="NCBI Taxonomy" id="652676"/>
    <lineage>
        <taxon>unclassified sequences</taxon>
        <taxon>metagenomes</taxon>
        <taxon>ecological metagenomes</taxon>
    </lineage>
</organism>
<proteinExistence type="inferred from homology"/>